<keyword evidence="4" id="KW-0378">Hydrolase</keyword>
<dbReference type="GO" id="GO:0046872">
    <property type="term" value="F:metal ion binding"/>
    <property type="evidence" value="ECO:0007669"/>
    <property type="project" value="UniProtKB-KW"/>
</dbReference>
<dbReference type="InterPro" id="IPR036895">
    <property type="entry name" value="Uracil-DNA_glycosylase-like_sf"/>
</dbReference>
<accession>A0A7H9CK42</accession>
<dbReference type="Proteomes" id="UP000509414">
    <property type="component" value="Chromosome"/>
</dbReference>
<dbReference type="Gene3D" id="3.40.470.10">
    <property type="entry name" value="Uracil-DNA glycosylase-like domain"/>
    <property type="match status" value="1"/>
</dbReference>
<proteinExistence type="predicted"/>
<evidence type="ECO:0000256" key="2">
    <source>
        <dbReference type="ARBA" id="ARBA00022723"/>
    </source>
</evidence>
<name>A0A7H9CK42_9BACT</name>
<protein>
    <submittedName>
        <fullName evidence="9">Uracil-DNA glycosylase</fullName>
    </submittedName>
</protein>
<evidence type="ECO:0000256" key="7">
    <source>
        <dbReference type="ARBA" id="ARBA00023204"/>
    </source>
</evidence>
<keyword evidence="1" id="KW-0004">4Fe-4S</keyword>
<evidence type="ECO:0000256" key="3">
    <source>
        <dbReference type="ARBA" id="ARBA00022763"/>
    </source>
</evidence>
<dbReference type="GO" id="GO:0097506">
    <property type="term" value="F:deaminated base DNA N-glycosylase activity"/>
    <property type="evidence" value="ECO:0007669"/>
    <property type="project" value="UniProtKB-ARBA"/>
</dbReference>
<dbReference type="PANTHER" id="PTHR33693">
    <property type="entry name" value="TYPE-5 URACIL-DNA GLYCOSYLASE"/>
    <property type="match status" value="1"/>
</dbReference>
<keyword evidence="3" id="KW-0227">DNA damage</keyword>
<dbReference type="RefSeq" id="WP_178696994.1">
    <property type="nucleotide sequence ID" value="NZ_CP049075.1"/>
</dbReference>
<keyword evidence="7" id="KW-0234">DNA repair</keyword>
<dbReference type="PANTHER" id="PTHR33693:SF1">
    <property type="entry name" value="TYPE-4 URACIL-DNA GLYCOSYLASE"/>
    <property type="match status" value="1"/>
</dbReference>
<keyword evidence="5" id="KW-0408">Iron</keyword>
<organism evidence="9 10">
    <name type="scientific">Candidatus Campylobacter infans</name>
    <dbReference type="NCBI Taxonomy" id="2561898"/>
    <lineage>
        <taxon>Bacteria</taxon>
        <taxon>Pseudomonadati</taxon>
        <taxon>Campylobacterota</taxon>
        <taxon>Epsilonproteobacteria</taxon>
        <taxon>Campylobacterales</taxon>
        <taxon>Campylobacteraceae</taxon>
        <taxon>Campylobacter</taxon>
    </lineage>
</organism>
<reference evidence="9 10" key="1">
    <citation type="submission" date="2020-02" db="EMBL/GenBank/DDBJ databases">
        <title>Complete genome sequence of the novel Campylobacter species Candidatus Campylobacter infans.</title>
        <authorList>
            <person name="Duim B."/>
            <person name="Zomer A."/>
            <person name="van der Graaf L."/>
            <person name="Wagenaar J."/>
        </authorList>
    </citation>
    <scope>NUCLEOTIDE SEQUENCE [LARGE SCALE GENOMIC DNA]</scope>
    <source>
        <strain evidence="9 10">19S00001</strain>
    </source>
</reference>
<feature type="domain" description="Uracil-DNA glycosylase-like" evidence="8">
    <location>
        <begin position="77"/>
        <end position="200"/>
    </location>
</feature>
<dbReference type="InterPro" id="IPR005122">
    <property type="entry name" value="Uracil-DNA_glycosylase-like"/>
</dbReference>
<evidence type="ECO:0000256" key="6">
    <source>
        <dbReference type="ARBA" id="ARBA00023014"/>
    </source>
</evidence>
<dbReference type="EMBL" id="CP049075">
    <property type="protein sequence ID" value="QLI05655.1"/>
    <property type="molecule type" value="Genomic_DNA"/>
</dbReference>
<evidence type="ECO:0000259" key="8">
    <source>
        <dbReference type="Pfam" id="PF03167"/>
    </source>
</evidence>
<evidence type="ECO:0000256" key="1">
    <source>
        <dbReference type="ARBA" id="ARBA00022485"/>
    </source>
</evidence>
<evidence type="ECO:0000256" key="5">
    <source>
        <dbReference type="ARBA" id="ARBA00023004"/>
    </source>
</evidence>
<dbReference type="InterPro" id="IPR051536">
    <property type="entry name" value="UDG_Type-4/5"/>
</dbReference>
<dbReference type="SUPFAM" id="SSF52141">
    <property type="entry name" value="Uracil-DNA glycosylase-like"/>
    <property type="match status" value="1"/>
</dbReference>
<dbReference type="AlphaFoldDB" id="A0A7H9CK42"/>
<dbReference type="GO" id="GO:0006281">
    <property type="term" value="P:DNA repair"/>
    <property type="evidence" value="ECO:0007669"/>
    <property type="project" value="UniProtKB-KW"/>
</dbReference>
<dbReference type="KEGG" id="cinf:CINF_1165"/>
<evidence type="ECO:0000256" key="4">
    <source>
        <dbReference type="ARBA" id="ARBA00022801"/>
    </source>
</evidence>
<gene>
    <name evidence="9" type="ORF">CINF_1165</name>
</gene>
<sequence length="208" mass="23734">MSLDDLYFHKAMGYSFIGHYTPSQNQNFYKDLNECNTNIKECNLCQLCKIRQDSVLIDICEHSYDAKIIFVSLMAYDGIKRDIDAFKALIGKEFSNAYFSFLLKCITTRSKFENFIANNDINANLKPCKPYFDLEQKMLKPKIIIALGAQVFKALMGESGYAYTSVRGGLYRLGDMLVMPTHDLAFLAKNPSLKCEIIADLHKLKAFL</sequence>
<keyword evidence="6" id="KW-0411">Iron-sulfur</keyword>
<keyword evidence="2" id="KW-0479">Metal-binding</keyword>
<evidence type="ECO:0000313" key="10">
    <source>
        <dbReference type="Proteomes" id="UP000509414"/>
    </source>
</evidence>
<keyword evidence="10" id="KW-1185">Reference proteome</keyword>
<dbReference type="Pfam" id="PF03167">
    <property type="entry name" value="UDG"/>
    <property type="match status" value="1"/>
</dbReference>
<dbReference type="GO" id="GO:0051539">
    <property type="term" value="F:4 iron, 4 sulfur cluster binding"/>
    <property type="evidence" value="ECO:0007669"/>
    <property type="project" value="UniProtKB-KW"/>
</dbReference>
<evidence type="ECO:0000313" key="9">
    <source>
        <dbReference type="EMBL" id="QLI05655.1"/>
    </source>
</evidence>